<proteinExistence type="predicted"/>
<evidence type="ECO:0000256" key="2">
    <source>
        <dbReference type="ARBA" id="ARBA00023002"/>
    </source>
</evidence>
<name>G7GXD0_9ACTN</name>
<evidence type="ECO:0000256" key="1">
    <source>
        <dbReference type="ARBA" id="ARBA00022857"/>
    </source>
</evidence>
<sequence>MTAVPATMKAIVVDDDKNLLVDDVATPTPAPGEVLVRVAAAGVNRADLMQRQGLYPPPPASPTSWDWRSPAPWQPSARASKAYRSATRSAL</sequence>
<evidence type="ECO:0000313" key="6">
    <source>
        <dbReference type="Proteomes" id="UP000035088"/>
    </source>
</evidence>
<gene>
    <name evidence="5" type="ORF">GOARA_006_00140</name>
</gene>
<dbReference type="Pfam" id="PF08240">
    <property type="entry name" value="ADH_N"/>
    <property type="match status" value="1"/>
</dbReference>
<keyword evidence="1" id="KW-0521">NADP</keyword>
<keyword evidence="2" id="KW-0560">Oxidoreductase</keyword>
<dbReference type="Proteomes" id="UP000035088">
    <property type="component" value="Unassembled WGS sequence"/>
</dbReference>
<comment type="caution">
    <text evidence="5">The sequence shown here is derived from an EMBL/GenBank/DDBJ whole genome shotgun (WGS) entry which is preliminary data.</text>
</comment>
<dbReference type="InterPro" id="IPR011032">
    <property type="entry name" value="GroES-like_sf"/>
</dbReference>
<dbReference type="AlphaFoldDB" id="G7GXD0"/>
<feature type="region of interest" description="Disordered" evidence="3">
    <location>
        <begin position="51"/>
        <end position="91"/>
    </location>
</feature>
<reference evidence="5 6" key="1">
    <citation type="submission" date="2011-11" db="EMBL/GenBank/DDBJ databases">
        <title>Whole genome shotgun sequence of Gordonia araii NBRC 100433.</title>
        <authorList>
            <person name="Yoshida Y."/>
            <person name="Hosoyama A."/>
            <person name="Tsuchikane K."/>
            <person name="Katsumata H."/>
            <person name="Yamazaki S."/>
            <person name="Fujita N."/>
        </authorList>
    </citation>
    <scope>NUCLEOTIDE SEQUENCE [LARGE SCALE GENOMIC DNA]</scope>
    <source>
        <strain evidence="5 6">NBRC 100433</strain>
    </source>
</reference>
<dbReference type="STRING" id="1073574.GOARA_006_00140"/>
<feature type="domain" description="Alcohol dehydrogenase-like N-terminal" evidence="4">
    <location>
        <begin position="31"/>
        <end position="60"/>
    </location>
</feature>
<organism evidence="5 6">
    <name type="scientific">Gordonia araii NBRC 100433</name>
    <dbReference type="NCBI Taxonomy" id="1073574"/>
    <lineage>
        <taxon>Bacteria</taxon>
        <taxon>Bacillati</taxon>
        <taxon>Actinomycetota</taxon>
        <taxon>Actinomycetes</taxon>
        <taxon>Mycobacteriales</taxon>
        <taxon>Gordoniaceae</taxon>
        <taxon>Gordonia</taxon>
    </lineage>
</organism>
<dbReference type="PANTHER" id="PTHR48106">
    <property type="entry name" value="QUINONE OXIDOREDUCTASE PIG3-RELATED"/>
    <property type="match status" value="1"/>
</dbReference>
<dbReference type="GO" id="GO:0070402">
    <property type="term" value="F:NADPH binding"/>
    <property type="evidence" value="ECO:0007669"/>
    <property type="project" value="TreeGrafter"/>
</dbReference>
<dbReference type="EMBL" id="BAEE01000006">
    <property type="protein sequence ID" value="GAB08255.1"/>
    <property type="molecule type" value="Genomic_DNA"/>
</dbReference>
<dbReference type="Gene3D" id="3.90.180.10">
    <property type="entry name" value="Medium-chain alcohol dehydrogenases, catalytic domain"/>
    <property type="match status" value="1"/>
</dbReference>
<dbReference type="InterPro" id="IPR013154">
    <property type="entry name" value="ADH-like_N"/>
</dbReference>
<evidence type="ECO:0000256" key="3">
    <source>
        <dbReference type="SAM" id="MobiDB-lite"/>
    </source>
</evidence>
<accession>G7GXD0</accession>
<evidence type="ECO:0000313" key="5">
    <source>
        <dbReference type="EMBL" id="GAB08255.1"/>
    </source>
</evidence>
<protein>
    <submittedName>
        <fullName evidence="5">Putative oxidoreductase</fullName>
    </submittedName>
</protein>
<dbReference type="PANTHER" id="PTHR48106:SF18">
    <property type="entry name" value="QUINONE OXIDOREDUCTASE PIG3"/>
    <property type="match status" value="1"/>
</dbReference>
<dbReference type="SUPFAM" id="SSF50129">
    <property type="entry name" value="GroES-like"/>
    <property type="match status" value="1"/>
</dbReference>
<evidence type="ECO:0000259" key="4">
    <source>
        <dbReference type="Pfam" id="PF08240"/>
    </source>
</evidence>
<dbReference type="GO" id="GO:0016651">
    <property type="term" value="F:oxidoreductase activity, acting on NAD(P)H"/>
    <property type="evidence" value="ECO:0007669"/>
    <property type="project" value="TreeGrafter"/>
</dbReference>
<keyword evidence="6" id="KW-1185">Reference proteome</keyword>